<dbReference type="GO" id="GO:0004930">
    <property type="term" value="F:G protein-coupled receptor activity"/>
    <property type="evidence" value="ECO:0007669"/>
    <property type="project" value="UniProtKB-KW"/>
</dbReference>
<evidence type="ECO:0000313" key="11">
    <source>
        <dbReference type="EMBL" id="CAF3549984.1"/>
    </source>
</evidence>
<evidence type="ECO:0000256" key="4">
    <source>
        <dbReference type="ARBA" id="ARBA00023040"/>
    </source>
</evidence>
<comment type="subcellular location">
    <subcellularLocation>
        <location evidence="1">Membrane</location>
        <topology evidence="1">Multi-pass membrane protein</topology>
    </subcellularLocation>
</comment>
<keyword evidence="4" id="KW-0297">G-protein coupled receptor</keyword>
<dbReference type="PROSITE" id="PS50262">
    <property type="entry name" value="G_PROTEIN_RECEP_F1_2"/>
    <property type="match status" value="1"/>
</dbReference>
<dbReference type="PANTHER" id="PTHR24243:SF208">
    <property type="entry name" value="PYROKININ-1 RECEPTOR"/>
    <property type="match status" value="1"/>
</dbReference>
<comment type="caution">
    <text evidence="11">The sequence shown here is derived from an EMBL/GenBank/DDBJ whole genome shotgun (WGS) entry which is preliminary data.</text>
</comment>
<evidence type="ECO:0000313" key="12">
    <source>
        <dbReference type="Proteomes" id="UP000663836"/>
    </source>
</evidence>
<feature type="domain" description="G-protein coupled receptors family 1 profile" evidence="9">
    <location>
        <begin position="27"/>
        <end position="300"/>
    </location>
</feature>
<dbReference type="Proteomes" id="UP000663836">
    <property type="component" value="Unassembled WGS sequence"/>
</dbReference>
<evidence type="ECO:0000256" key="1">
    <source>
        <dbReference type="ARBA" id="ARBA00004141"/>
    </source>
</evidence>
<feature type="transmembrane region" description="Helical" evidence="8">
    <location>
        <begin position="236"/>
        <end position="260"/>
    </location>
</feature>
<evidence type="ECO:0000259" key="9">
    <source>
        <dbReference type="PROSITE" id="PS50262"/>
    </source>
</evidence>
<reference evidence="11" key="1">
    <citation type="submission" date="2021-02" db="EMBL/GenBank/DDBJ databases">
        <authorList>
            <person name="Nowell W R."/>
        </authorList>
    </citation>
    <scope>NUCLEOTIDE SEQUENCE</scope>
</reference>
<protein>
    <recommendedName>
        <fullName evidence="9">G-protein coupled receptors family 1 profile domain-containing protein</fullName>
    </recommendedName>
</protein>
<feature type="transmembrane region" description="Helical" evidence="8">
    <location>
        <begin position="280"/>
        <end position="303"/>
    </location>
</feature>
<evidence type="ECO:0000256" key="2">
    <source>
        <dbReference type="ARBA" id="ARBA00022692"/>
    </source>
</evidence>
<dbReference type="Gene3D" id="1.20.1070.10">
    <property type="entry name" value="Rhodopsin 7-helix transmembrane proteins"/>
    <property type="match status" value="1"/>
</dbReference>
<feature type="transmembrane region" description="Helical" evidence="8">
    <location>
        <begin position="170"/>
        <end position="192"/>
    </location>
</feature>
<dbReference type="AlphaFoldDB" id="A0A818K2V4"/>
<keyword evidence="3 8" id="KW-1133">Transmembrane helix</keyword>
<dbReference type="EMBL" id="CAJNOT010000095">
    <property type="protein sequence ID" value="CAF0834959.1"/>
    <property type="molecule type" value="Genomic_DNA"/>
</dbReference>
<evidence type="ECO:0000256" key="8">
    <source>
        <dbReference type="SAM" id="Phobius"/>
    </source>
</evidence>
<dbReference type="GO" id="GO:0005886">
    <property type="term" value="C:plasma membrane"/>
    <property type="evidence" value="ECO:0007669"/>
    <property type="project" value="TreeGrafter"/>
</dbReference>
<proteinExistence type="predicted"/>
<feature type="transmembrane region" description="Helical" evidence="8">
    <location>
        <begin position="12"/>
        <end position="35"/>
    </location>
</feature>
<dbReference type="PANTHER" id="PTHR24243">
    <property type="entry name" value="G-PROTEIN COUPLED RECEPTOR"/>
    <property type="match status" value="1"/>
</dbReference>
<keyword evidence="7" id="KW-0807">Transducer</keyword>
<evidence type="ECO:0000313" key="10">
    <source>
        <dbReference type="EMBL" id="CAF0834959.1"/>
    </source>
</evidence>
<keyword evidence="5 8" id="KW-0472">Membrane</keyword>
<evidence type="ECO:0000256" key="3">
    <source>
        <dbReference type="ARBA" id="ARBA00022989"/>
    </source>
</evidence>
<feature type="transmembrane region" description="Helical" evidence="8">
    <location>
        <begin position="47"/>
        <end position="68"/>
    </location>
</feature>
<gene>
    <name evidence="11" type="ORF">JBS370_LOCUS1299</name>
    <name evidence="10" type="ORF">ZHD862_LOCUS4070</name>
</gene>
<accession>A0A818K2V4</accession>
<sequence length="344" mass="39487">MSTPLAQAQRVMSSYGLSTFYILGTIGNFLLICILVQRTHRQSSCSLYLLSATVVNFILIQCILPLGIYSADHNDPQNVILIWCKIRSYLFNGLLMLYRWYKMAACIDRAAMCSRHAWIRSFSNVSVAYRAILIITIVWLLIPIHLAVYFRIESGRCVPQSGDYARFFSAYSIIISGWSPPTVMAIFGFMAYKNLKKIRTQVMPQNTTGRINGDYPSNSTRRTINNRVFSKRDQQLILLLICEVMLYICTNLLYSINITYQAITSNDSKSTERIRIESFIAYFSTPFLIIINNCAPFYLYLIVSSKFRQDVKKFITCCHSGPVVQEQNNYPMNAKRTTITNRTL</sequence>
<dbReference type="SUPFAM" id="SSF81321">
    <property type="entry name" value="Family A G protein-coupled receptor-like"/>
    <property type="match status" value="1"/>
</dbReference>
<keyword evidence="2 8" id="KW-0812">Transmembrane</keyword>
<dbReference type="InterPro" id="IPR017452">
    <property type="entry name" value="GPCR_Rhodpsn_7TM"/>
</dbReference>
<keyword evidence="6" id="KW-0675">Receptor</keyword>
<feature type="transmembrane region" description="Helical" evidence="8">
    <location>
        <begin position="122"/>
        <end position="150"/>
    </location>
</feature>
<feature type="transmembrane region" description="Helical" evidence="8">
    <location>
        <begin position="80"/>
        <end position="101"/>
    </location>
</feature>
<evidence type="ECO:0000256" key="6">
    <source>
        <dbReference type="ARBA" id="ARBA00023170"/>
    </source>
</evidence>
<name>A0A818K2V4_9BILA</name>
<evidence type="ECO:0000256" key="5">
    <source>
        <dbReference type="ARBA" id="ARBA00023136"/>
    </source>
</evidence>
<dbReference type="EMBL" id="CAJOBD010000042">
    <property type="protein sequence ID" value="CAF3549984.1"/>
    <property type="molecule type" value="Genomic_DNA"/>
</dbReference>
<organism evidence="11 12">
    <name type="scientific">Rotaria sordida</name>
    <dbReference type="NCBI Taxonomy" id="392033"/>
    <lineage>
        <taxon>Eukaryota</taxon>
        <taxon>Metazoa</taxon>
        <taxon>Spiralia</taxon>
        <taxon>Gnathifera</taxon>
        <taxon>Rotifera</taxon>
        <taxon>Eurotatoria</taxon>
        <taxon>Bdelloidea</taxon>
        <taxon>Philodinida</taxon>
        <taxon>Philodinidae</taxon>
        <taxon>Rotaria</taxon>
    </lineage>
</organism>
<dbReference type="Proteomes" id="UP000663864">
    <property type="component" value="Unassembled WGS sequence"/>
</dbReference>
<evidence type="ECO:0000256" key="7">
    <source>
        <dbReference type="ARBA" id="ARBA00023224"/>
    </source>
</evidence>